<dbReference type="Pfam" id="PF07676">
    <property type="entry name" value="PD40"/>
    <property type="match status" value="1"/>
</dbReference>
<dbReference type="InterPro" id="IPR011042">
    <property type="entry name" value="6-blade_b-propeller_TolB-like"/>
</dbReference>
<evidence type="ECO:0000313" key="3">
    <source>
        <dbReference type="Proteomes" id="UP000051096"/>
    </source>
</evidence>
<gene>
    <name evidence="2" type="ORF">AMJ87_00765</name>
</gene>
<sequence>MEQKKKSSYGSWRSPVTAELVARQSTKFGDLLVDNGVLYWVESRPAESGRSVIVEHTPDGASRDVIQAPFSARSRVHEYGGGAFTVNKGVVYFVNFEDQRIHVKDTRGAVRPITPEDDNRYADLFVDKERSRIICIQEAHGGAAKEPENTIVSVGLTGAARPQVLVSGSDFYSSPRMSPTGRQLAWLSWNHPNMPWDGTELWIAEIDKAGALSNPRKVAGGVSESIFQPEWSPDGVLYFVSDKNGWWNVYRHLPGTAEIVTELNAEFGMPEWNFGLSTYGFAGLGRLVCIYNQKGIWHLSTIDLKTGKMKQVKTSFTDIAHLRTSGEWVMFYAGSPNEGLSVVKHNLSTAETRIIKRSEESSFDPGYISKPELVEFDTTEGAKAYGFFYRPQNKDYLESQNEKPPLIVVTHGGPTSCSYPSFDLKIQFWTSRGFAVLDVNYGGSTGFGRPYRERLKGKWGVVDVDDCVNGARYLVKKNLVDGERLIIRGGSAGGYTTLAALTFRDVFKAGASYYGVSDLEALAQETHKFESRYLDSLIGPYPEAASIYKERSPINYAQHLSAPVIFFQGLGDKVVPPSQAERMVQALRKKGIPVAYIAFEGEQHGFRKADSLRRSLEAELYFYSRVFGFVGSDLEIRN</sequence>
<dbReference type="Proteomes" id="UP000051096">
    <property type="component" value="Unassembled WGS sequence"/>
</dbReference>
<dbReference type="PATRIC" id="fig|1703780.3.peg.2880"/>
<protein>
    <submittedName>
        <fullName evidence="2">Peptidase</fullName>
    </submittedName>
</protein>
<dbReference type="InterPro" id="IPR029058">
    <property type="entry name" value="AB_hydrolase_fold"/>
</dbReference>
<dbReference type="Pfam" id="PF00326">
    <property type="entry name" value="Peptidase_S9"/>
    <property type="match status" value="1"/>
</dbReference>
<dbReference type="InterPro" id="IPR050585">
    <property type="entry name" value="Xaa-Pro_dipeptidyl-ppase/CocE"/>
</dbReference>
<proteinExistence type="predicted"/>
<feature type="domain" description="Peptidase S9 prolyl oligopeptidase catalytic" evidence="1">
    <location>
        <begin position="420"/>
        <end position="628"/>
    </location>
</feature>
<dbReference type="PANTHER" id="PTHR43056">
    <property type="entry name" value="PEPTIDASE S9 PROLYL OLIGOPEPTIDASE"/>
    <property type="match status" value="1"/>
</dbReference>
<dbReference type="Gene3D" id="2.120.10.30">
    <property type="entry name" value="TolB, C-terminal domain"/>
    <property type="match status" value="1"/>
</dbReference>
<dbReference type="SUPFAM" id="SSF82171">
    <property type="entry name" value="DPP6 N-terminal domain-like"/>
    <property type="match status" value="1"/>
</dbReference>
<accession>A0A0S8GPL3</accession>
<reference evidence="2 3" key="1">
    <citation type="journal article" date="2015" name="Microbiome">
        <title>Genomic resolution of linkages in carbon, nitrogen, and sulfur cycling among widespread estuary sediment bacteria.</title>
        <authorList>
            <person name="Baker B.J."/>
            <person name="Lazar C.S."/>
            <person name="Teske A.P."/>
            <person name="Dick G.J."/>
        </authorList>
    </citation>
    <scope>NUCLEOTIDE SEQUENCE [LARGE SCALE GENOMIC DNA]</scope>
    <source>
        <strain evidence="2">SM23_60</strain>
    </source>
</reference>
<dbReference type="AlphaFoldDB" id="A0A0S8GPL3"/>
<dbReference type="GO" id="GO:0008236">
    <property type="term" value="F:serine-type peptidase activity"/>
    <property type="evidence" value="ECO:0007669"/>
    <property type="project" value="InterPro"/>
</dbReference>
<evidence type="ECO:0000313" key="2">
    <source>
        <dbReference type="EMBL" id="KPK73773.1"/>
    </source>
</evidence>
<dbReference type="PANTHER" id="PTHR43056:SF5">
    <property type="entry name" value="PEPTIDASE S9 PROLYL OLIGOPEPTIDASE CATALYTIC DOMAIN-CONTAINING PROTEIN"/>
    <property type="match status" value="1"/>
</dbReference>
<dbReference type="InterPro" id="IPR001375">
    <property type="entry name" value="Peptidase_S9_cat"/>
</dbReference>
<dbReference type="SUPFAM" id="SSF53474">
    <property type="entry name" value="alpha/beta-Hydrolases"/>
    <property type="match status" value="1"/>
</dbReference>
<dbReference type="InterPro" id="IPR011659">
    <property type="entry name" value="WD40"/>
</dbReference>
<evidence type="ECO:0000259" key="1">
    <source>
        <dbReference type="Pfam" id="PF00326"/>
    </source>
</evidence>
<dbReference type="Gene3D" id="3.40.50.1820">
    <property type="entry name" value="alpha/beta hydrolase"/>
    <property type="match status" value="1"/>
</dbReference>
<organism evidence="2 3">
    <name type="scientific">candidate division WOR_3 bacterium SM23_60</name>
    <dbReference type="NCBI Taxonomy" id="1703780"/>
    <lineage>
        <taxon>Bacteria</taxon>
        <taxon>Bacteria division WOR-3</taxon>
    </lineage>
</organism>
<name>A0A0S8GPL3_UNCW3</name>
<dbReference type="EMBL" id="LJUO01000003">
    <property type="protein sequence ID" value="KPK73773.1"/>
    <property type="molecule type" value="Genomic_DNA"/>
</dbReference>
<dbReference type="GO" id="GO:0006508">
    <property type="term" value="P:proteolysis"/>
    <property type="evidence" value="ECO:0007669"/>
    <property type="project" value="InterPro"/>
</dbReference>
<comment type="caution">
    <text evidence="2">The sequence shown here is derived from an EMBL/GenBank/DDBJ whole genome shotgun (WGS) entry which is preliminary data.</text>
</comment>